<dbReference type="RefSeq" id="NP_048316.1">
    <property type="nucleotide sequence ID" value="NC_001993.1"/>
</dbReference>
<evidence type="ECO:0000313" key="2">
    <source>
        <dbReference type="Proteomes" id="UP000172353"/>
    </source>
</evidence>
<dbReference type="Proteomes" id="UP000172353">
    <property type="component" value="Segment"/>
</dbReference>
<dbReference type="PIR" id="T28406">
    <property type="entry name" value="T28406"/>
</dbReference>
<accession>Q9YVJ7</accession>
<organism evidence="1 2">
    <name type="scientific">Melanoplus sanguinipes entomopoxvirus</name>
    <name type="common">MsEPV</name>
    <dbReference type="NCBI Taxonomy" id="83191"/>
    <lineage>
        <taxon>Viruses</taxon>
        <taxon>Varidnaviria</taxon>
        <taxon>Bamfordvirae</taxon>
        <taxon>Nucleocytoviricota</taxon>
        <taxon>Pokkesviricetes</taxon>
        <taxon>Chitovirales</taxon>
        <taxon>Poxviridae</taxon>
        <taxon>Entomopoxvirinae</taxon>
        <taxon>Deltaentomopoxvirus</taxon>
        <taxon>Deltaentomopoxvirus msanguinipes</taxon>
    </lineage>
</organism>
<evidence type="ECO:0000313" key="1">
    <source>
        <dbReference type="EMBL" id="AAC97740.1"/>
    </source>
</evidence>
<protein>
    <submittedName>
        <fullName evidence="1">ORF MSV245 putative RNA polymerase subunit RPO18 homolog (Vaccinia D7R), similar to SW:P33058</fullName>
    </submittedName>
</protein>
<gene>
    <name evidence="1" type="primary">MSV245</name>
</gene>
<dbReference type="KEGG" id="vg:1450002"/>
<organismHost>
    <name type="scientific">Melanoplus sanguinipes</name>
    <name type="common">Migratory grasshopper</name>
    <dbReference type="NCBI Taxonomy" id="65742"/>
</organismHost>
<reference evidence="1 2" key="1">
    <citation type="journal article" date="1999" name="J. Virol.">
        <title>The genome of Melanoplus sanguinipes entomopoxvirus.</title>
        <authorList>
            <person name="Afonso C.L."/>
            <person name="Tulman E.R."/>
            <person name="Lu Z."/>
            <person name="Oma E."/>
            <person name="Kutish G.F."/>
            <person name="Rock D.L."/>
        </authorList>
    </citation>
    <scope>NUCLEOTIDE SEQUENCE [LARGE SCALE GENOMIC DNA]</scope>
    <source>
        <strain evidence="1">Tucson</strain>
    </source>
</reference>
<name>Q9YVJ7_MSEPV</name>
<proteinExistence type="predicted"/>
<sequence length="186" mass="21489">MSSISKIPKIVGPNKINTAIEFDIILEARDITNDVRMNIKKYIDRVYLNKGLGLKYILQINYDPIFKNELPLLPLENISPTNPIYPYKITLECECIYFNINQEIKGNISIEHGEIPEIIVYNNYIRCNINKTPNMQVNISDKNITINNKSYSNYDECIVKIENLRDSTGVNKIIAEGIIIEEENIY</sequence>
<dbReference type="GeneID" id="1450002"/>
<dbReference type="EMBL" id="AF063866">
    <property type="protein sequence ID" value="AAC97740.1"/>
    <property type="molecule type" value="Genomic_DNA"/>
</dbReference>
<keyword evidence="2" id="KW-1185">Reference proteome</keyword>
<dbReference type="OrthoDB" id="15741at10239"/>